<dbReference type="InterPro" id="IPR035965">
    <property type="entry name" value="PAS-like_dom_sf"/>
</dbReference>
<comment type="subcellular location">
    <subcellularLocation>
        <location evidence="2">Membrane</location>
    </subcellularLocation>
</comment>
<dbReference type="InterPro" id="IPR000700">
    <property type="entry name" value="PAS-assoc_C"/>
</dbReference>
<evidence type="ECO:0000256" key="2">
    <source>
        <dbReference type="ARBA" id="ARBA00004370"/>
    </source>
</evidence>
<dbReference type="InterPro" id="IPR001610">
    <property type="entry name" value="PAC"/>
</dbReference>
<dbReference type="PROSITE" id="PS50109">
    <property type="entry name" value="HIS_KIN"/>
    <property type="match status" value="1"/>
</dbReference>
<dbReference type="FunFam" id="3.30.565.10:FF:000010">
    <property type="entry name" value="Sensor histidine kinase RcsC"/>
    <property type="match status" value="1"/>
</dbReference>
<dbReference type="FunFam" id="1.10.287.130:FF:000004">
    <property type="entry name" value="Ethylene receptor 1"/>
    <property type="match status" value="1"/>
</dbReference>
<evidence type="ECO:0000256" key="14">
    <source>
        <dbReference type="SAM" id="MobiDB-lite"/>
    </source>
</evidence>
<feature type="transmembrane region" description="Helical" evidence="15">
    <location>
        <begin position="128"/>
        <end position="146"/>
    </location>
</feature>
<evidence type="ECO:0000256" key="12">
    <source>
        <dbReference type="ARBA" id="ARBA00023136"/>
    </source>
</evidence>
<dbReference type="SMART" id="SM00091">
    <property type="entry name" value="PAS"/>
    <property type="match status" value="1"/>
</dbReference>
<evidence type="ECO:0000256" key="6">
    <source>
        <dbReference type="ARBA" id="ARBA00022692"/>
    </source>
</evidence>
<dbReference type="PRINTS" id="PR00344">
    <property type="entry name" value="BCTRLSENSOR"/>
</dbReference>
<evidence type="ECO:0000256" key="3">
    <source>
        <dbReference type="ARBA" id="ARBA00012438"/>
    </source>
</evidence>
<keyword evidence="9" id="KW-0067">ATP-binding</keyword>
<feature type="region of interest" description="Disordered" evidence="14">
    <location>
        <begin position="598"/>
        <end position="619"/>
    </location>
</feature>
<gene>
    <name evidence="20" type="primary">arcB</name>
    <name evidence="20" type="ORF">PSA7680_01341</name>
</gene>
<dbReference type="PROSITE" id="PS50113">
    <property type="entry name" value="PAC"/>
    <property type="match status" value="1"/>
</dbReference>
<dbReference type="CDD" id="cd16922">
    <property type="entry name" value="HATPase_EvgS-ArcB-TorS-like"/>
    <property type="match status" value="1"/>
</dbReference>
<dbReference type="CDD" id="cd00082">
    <property type="entry name" value="HisKA"/>
    <property type="match status" value="1"/>
</dbReference>
<dbReference type="SUPFAM" id="SSF55785">
    <property type="entry name" value="PYP-like sensor domain (PAS domain)"/>
    <property type="match status" value="1"/>
</dbReference>
<evidence type="ECO:0000313" key="21">
    <source>
        <dbReference type="Proteomes" id="UP000193409"/>
    </source>
</evidence>
<keyword evidence="12 15" id="KW-0472">Membrane</keyword>
<dbReference type="Pfam" id="PF00072">
    <property type="entry name" value="Response_reg"/>
    <property type="match status" value="1"/>
</dbReference>
<name>A0A1Y5S0C4_9RHOB</name>
<evidence type="ECO:0000259" key="18">
    <source>
        <dbReference type="PROSITE" id="PS50112"/>
    </source>
</evidence>
<dbReference type="PROSITE" id="PS50112">
    <property type="entry name" value="PAS"/>
    <property type="match status" value="1"/>
</dbReference>
<dbReference type="PANTHER" id="PTHR45339:SF1">
    <property type="entry name" value="HYBRID SIGNAL TRANSDUCTION HISTIDINE KINASE J"/>
    <property type="match status" value="1"/>
</dbReference>
<dbReference type="SUPFAM" id="SSF52172">
    <property type="entry name" value="CheY-like"/>
    <property type="match status" value="1"/>
</dbReference>
<evidence type="ECO:0000256" key="8">
    <source>
        <dbReference type="ARBA" id="ARBA00022777"/>
    </source>
</evidence>
<keyword evidence="4 13" id="KW-0597">Phosphoprotein</keyword>
<dbReference type="Proteomes" id="UP000193409">
    <property type="component" value="Unassembled WGS sequence"/>
</dbReference>
<dbReference type="InterPro" id="IPR001789">
    <property type="entry name" value="Sig_transdc_resp-reg_receiver"/>
</dbReference>
<evidence type="ECO:0000256" key="7">
    <source>
        <dbReference type="ARBA" id="ARBA00022741"/>
    </source>
</evidence>
<dbReference type="PANTHER" id="PTHR45339">
    <property type="entry name" value="HYBRID SIGNAL TRANSDUCTION HISTIDINE KINASE J"/>
    <property type="match status" value="1"/>
</dbReference>
<feature type="transmembrane region" description="Helical" evidence="15">
    <location>
        <begin position="63"/>
        <end position="84"/>
    </location>
</feature>
<keyword evidence="11" id="KW-0902">Two-component regulatory system</keyword>
<sequence>MAAEQTDSGRAAEQLALFERRNSEEGRLRRYARRRVEQFLSRQIPTAIGGIALAWLVSPAVGALAVCLALFGEAVDCLFLLQLGRLRTNGWPFERIRFWSAVTGAFQASTLAACGALAWFGAPGGETRFFTVAFMVGALLNAGLVLPHCPLASRARMAIIFGAVCSFFLFDWIETGVINPRLLFDTLAAALLFYVSGVFLSYVVRSYFARTEDKRRMLEGRRRLEEAATAIEAHSRQALRLAHVAKRANDSVIISDPEGRIEWVNETFTRLTGYSREEAIGKRPGDLLNAPETSPETIKRIQLAVARNAPIRTEIRNRCKDGRLIWVETSISPILDNRGNVLMRVAIERDITEAKAREAELARARRDAERANRAKSDFLAMMSHELRTPMNGIIGTTELLLDTELTEDQALLVRTIENSGAALLGILSDILDFTALETDRLVIRPEPYDLAACVLETCTLMQPNAREKGLVLACDVPDGPLETCGDAGRVRQILLNLLTNAIKFTEAGCIAVSLTRRGDASCRITVKDTGKGMDPEVLERLFQPFQTADSPQRREQGGVGLGLAICRTLAKRMGGDLSAESTPGAGATFHLDLPLTGGEATASEGAATRPKAPGRPLPSGLRVLVAEDNRTNRLLLRKMLEAGGLSPEFAENGQEAIEKWRADKPDIILMDLAMPVCTGLEATAAIRAEEQRRQSTPTPIVAVTANASDADRAACDAAGMNGFLAKPIRREALFAEIARHVPQPGTGETCARA</sequence>
<feature type="transmembrane region" description="Helical" evidence="15">
    <location>
        <begin position="158"/>
        <end position="175"/>
    </location>
</feature>
<evidence type="ECO:0000256" key="13">
    <source>
        <dbReference type="PROSITE-ProRule" id="PRU00169"/>
    </source>
</evidence>
<dbReference type="PROSITE" id="PS50110">
    <property type="entry name" value="RESPONSE_REGULATORY"/>
    <property type="match status" value="1"/>
</dbReference>
<dbReference type="Gene3D" id="1.10.287.130">
    <property type="match status" value="1"/>
</dbReference>
<feature type="transmembrane region" description="Helical" evidence="15">
    <location>
        <begin position="187"/>
        <end position="208"/>
    </location>
</feature>
<feature type="domain" description="PAS" evidence="18">
    <location>
        <begin position="237"/>
        <end position="308"/>
    </location>
</feature>
<dbReference type="InterPro" id="IPR003661">
    <property type="entry name" value="HisK_dim/P_dom"/>
</dbReference>
<dbReference type="Pfam" id="PF02518">
    <property type="entry name" value="HATPase_c"/>
    <property type="match status" value="1"/>
</dbReference>
<dbReference type="InterPro" id="IPR011006">
    <property type="entry name" value="CheY-like_superfamily"/>
</dbReference>
<evidence type="ECO:0000259" key="17">
    <source>
        <dbReference type="PROSITE" id="PS50110"/>
    </source>
</evidence>
<dbReference type="RefSeq" id="WP_085867894.1">
    <property type="nucleotide sequence ID" value="NZ_FWFQ01000007.1"/>
</dbReference>
<evidence type="ECO:0000256" key="10">
    <source>
        <dbReference type="ARBA" id="ARBA00022989"/>
    </source>
</evidence>
<proteinExistence type="predicted"/>
<evidence type="ECO:0000313" key="20">
    <source>
        <dbReference type="EMBL" id="SLN29100.1"/>
    </source>
</evidence>
<dbReference type="Pfam" id="PF00512">
    <property type="entry name" value="HisKA"/>
    <property type="match status" value="1"/>
</dbReference>
<dbReference type="EMBL" id="FWFQ01000007">
    <property type="protein sequence ID" value="SLN29100.1"/>
    <property type="molecule type" value="Genomic_DNA"/>
</dbReference>
<evidence type="ECO:0000256" key="15">
    <source>
        <dbReference type="SAM" id="Phobius"/>
    </source>
</evidence>
<accession>A0A1Y5S0C4</accession>
<dbReference type="NCBIfam" id="TIGR00229">
    <property type="entry name" value="sensory_box"/>
    <property type="match status" value="1"/>
</dbReference>
<dbReference type="SMART" id="SM00387">
    <property type="entry name" value="HATPase_c"/>
    <property type="match status" value="1"/>
</dbReference>
<dbReference type="Gene3D" id="3.40.50.2300">
    <property type="match status" value="1"/>
</dbReference>
<dbReference type="GO" id="GO:0016020">
    <property type="term" value="C:membrane"/>
    <property type="evidence" value="ECO:0007669"/>
    <property type="project" value="UniProtKB-SubCell"/>
</dbReference>
<feature type="modified residue" description="4-aspartylphosphate" evidence="13">
    <location>
        <position position="671"/>
    </location>
</feature>
<dbReference type="EC" id="2.7.13.3" evidence="3"/>
<keyword evidence="8" id="KW-0418">Kinase</keyword>
<reference evidence="20 21" key="1">
    <citation type="submission" date="2017-03" db="EMBL/GenBank/DDBJ databases">
        <authorList>
            <person name="Afonso C.L."/>
            <person name="Miller P.J."/>
            <person name="Scott M.A."/>
            <person name="Spackman E."/>
            <person name="Goraichik I."/>
            <person name="Dimitrov K.M."/>
            <person name="Suarez D.L."/>
            <person name="Swayne D.E."/>
        </authorList>
    </citation>
    <scope>NUCLEOTIDE SEQUENCE [LARGE SCALE GENOMIC DNA]</scope>
    <source>
        <strain evidence="20 21">CECT 7680</strain>
    </source>
</reference>
<dbReference type="CDD" id="cd00130">
    <property type="entry name" value="PAS"/>
    <property type="match status" value="1"/>
</dbReference>
<dbReference type="GO" id="GO:0000155">
    <property type="term" value="F:phosphorelay sensor kinase activity"/>
    <property type="evidence" value="ECO:0007669"/>
    <property type="project" value="InterPro"/>
</dbReference>
<dbReference type="InterPro" id="IPR036097">
    <property type="entry name" value="HisK_dim/P_sf"/>
</dbReference>
<dbReference type="AlphaFoldDB" id="A0A1Y5S0C4"/>
<evidence type="ECO:0000259" key="19">
    <source>
        <dbReference type="PROSITE" id="PS50113"/>
    </source>
</evidence>
<feature type="domain" description="Response regulatory" evidence="17">
    <location>
        <begin position="622"/>
        <end position="741"/>
    </location>
</feature>
<evidence type="ECO:0000256" key="11">
    <source>
        <dbReference type="ARBA" id="ARBA00023012"/>
    </source>
</evidence>
<feature type="compositionally biased region" description="Low complexity" evidence="14">
    <location>
        <begin position="598"/>
        <end position="608"/>
    </location>
</feature>
<comment type="catalytic activity">
    <reaction evidence="1">
        <text>ATP + protein L-histidine = ADP + protein N-phospho-L-histidine.</text>
        <dbReference type="EC" id="2.7.13.3"/>
    </reaction>
</comment>
<dbReference type="CDD" id="cd17546">
    <property type="entry name" value="REC_hyHK_CKI1_RcsC-like"/>
    <property type="match status" value="1"/>
</dbReference>
<keyword evidence="7" id="KW-0547">Nucleotide-binding</keyword>
<organism evidence="20 21">
    <name type="scientific">Pseudoruegeria aquimaris</name>
    <dbReference type="NCBI Taxonomy" id="393663"/>
    <lineage>
        <taxon>Bacteria</taxon>
        <taxon>Pseudomonadati</taxon>
        <taxon>Pseudomonadota</taxon>
        <taxon>Alphaproteobacteria</taxon>
        <taxon>Rhodobacterales</taxon>
        <taxon>Roseobacteraceae</taxon>
        <taxon>Pseudoruegeria</taxon>
    </lineage>
</organism>
<keyword evidence="10 15" id="KW-1133">Transmembrane helix</keyword>
<feature type="transmembrane region" description="Helical" evidence="15">
    <location>
        <begin position="39"/>
        <end position="57"/>
    </location>
</feature>
<dbReference type="SMART" id="SM00448">
    <property type="entry name" value="REC"/>
    <property type="match status" value="1"/>
</dbReference>
<dbReference type="SMART" id="SM00086">
    <property type="entry name" value="PAC"/>
    <property type="match status" value="1"/>
</dbReference>
<dbReference type="InterPro" id="IPR005467">
    <property type="entry name" value="His_kinase_dom"/>
</dbReference>
<dbReference type="InterPro" id="IPR000014">
    <property type="entry name" value="PAS"/>
</dbReference>
<protein>
    <recommendedName>
        <fullName evidence="3">histidine kinase</fullName>
        <ecNumber evidence="3">2.7.13.3</ecNumber>
    </recommendedName>
</protein>
<dbReference type="Gene3D" id="3.30.450.20">
    <property type="entry name" value="PAS domain"/>
    <property type="match status" value="1"/>
</dbReference>
<dbReference type="InterPro" id="IPR036890">
    <property type="entry name" value="HATPase_C_sf"/>
</dbReference>
<keyword evidence="6 15" id="KW-0812">Transmembrane</keyword>
<dbReference type="SUPFAM" id="SSF55874">
    <property type="entry name" value="ATPase domain of HSP90 chaperone/DNA topoisomerase II/histidine kinase"/>
    <property type="match status" value="1"/>
</dbReference>
<evidence type="ECO:0000256" key="9">
    <source>
        <dbReference type="ARBA" id="ARBA00022840"/>
    </source>
</evidence>
<keyword evidence="21" id="KW-1185">Reference proteome</keyword>
<dbReference type="Pfam" id="PF13426">
    <property type="entry name" value="PAS_9"/>
    <property type="match status" value="1"/>
</dbReference>
<dbReference type="InterPro" id="IPR004358">
    <property type="entry name" value="Sig_transdc_His_kin-like_C"/>
</dbReference>
<feature type="transmembrane region" description="Helical" evidence="15">
    <location>
        <begin position="96"/>
        <end position="122"/>
    </location>
</feature>
<feature type="domain" description="Histidine kinase" evidence="16">
    <location>
        <begin position="381"/>
        <end position="597"/>
    </location>
</feature>
<dbReference type="GO" id="GO:0005524">
    <property type="term" value="F:ATP binding"/>
    <property type="evidence" value="ECO:0007669"/>
    <property type="project" value="UniProtKB-KW"/>
</dbReference>
<evidence type="ECO:0000256" key="4">
    <source>
        <dbReference type="ARBA" id="ARBA00022553"/>
    </source>
</evidence>
<evidence type="ECO:0000256" key="5">
    <source>
        <dbReference type="ARBA" id="ARBA00022679"/>
    </source>
</evidence>
<dbReference type="SMART" id="SM00388">
    <property type="entry name" value="HisKA"/>
    <property type="match status" value="1"/>
</dbReference>
<keyword evidence="5 20" id="KW-0808">Transferase</keyword>
<dbReference type="InterPro" id="IPR003594">
    <property type="entry name" value="HATPase_dom"/>
</dbReference>
<dbReference type="OrthoDB" id="9801651at2"/>
<dbReference type="SUPFAM" id="SSF47384">
    <property type="entry name" value="Homodimeric domain of signal transducing histidine kinase"/>
    <property type="match status" value="1"/>
</dbReference>
<feature type="domain" description="PAC" evidence="19">
    <location>
        <begin position="311"/>
        <end position="363"/>
    </location>
</feature>
<evidence type="ECO:0000259" key="16">
    <source>
        <dbReference type="PROSITE" id="PS50109"/>
    </source>
</evidence>
<evidence type="ECO:0000256" key="1">
    <source>
        <dbReference type="ARBA" id="ARBA00000085"/>
    </source>
</evidence>
<dbReference type="Gene3D" id="3.30.565.10">
    <property type="entry name" value="Histidine kinase-like ATPase, C-terminal domain"/>
    <property type="match status" value="1"/>
</dbReference>